<dbReference type="SMART" id="SM00155">
    <property type="entry name" value="PLDc"/>
    <property type="match status" value="2"/>
</dbReference>
<dbReference type="InterPro" id="IPR022924">
    <property type="entry name" value="Cardiolipin_synthase"/>
</dbReference>
<evidence type="ECO:0000256" key="6">
    <source>
        <dbReference type="ARBA" id="ARBA00022737"/>
    </source>
</evidence>
<dbReference type="PANTHER" id="PTHR21248:SF22">
    <property type="entry name" value="PHOSPHOLIPASE D"/>
    <property type="match status" value="1"/>
</dbReference>
<feature type="domain" description="PLD phosphodiesterase" evidence="14">
    <location>
        <begin position="388"/>
        <end position="415"/>
    </location>
</feature>
<evidence type="ECO:0000256" key="3">
    <source>
        <dbReference type="ARBA" id="ARBA00022516"/>
    </source>
</evidence>
<dbReference type="PROSITE" id="PS50035">
    <property type="entry name" value="PLD"/>
    <property type="match status" value="2"/>
</dbReference>
<dbReference type="GO" id="GO:0005886">
    <property type="term" value="C:plasma membrane"/>
    <property type="evidence" value="ECO:0007669"/>
    <property type="project" value="UniProtKB-SubCell"/>
</dbReference>
<evidence type="ECO:0000256" key="7">
    <source>
        <dbReference type="ARBA" id="ARBA00022989"/>
    </source>
</evidence>
<evidence type="ECO:0000256" key="1">
    <source>
        <dbReference type="ARBA" id="ARBA00004651"/>
    </source>
</evidence>
<keyword evidence="2" id="KW-1003">Cell membrane</keyword>
<evidence type="ECO:0000256" key="8">
    <source>
        <dbReference type="ARBA" id="ARBA00023098"/>
    </source>
</evidence>
<evidence type="ECO:0000256" key="13">
    <source>
        <dbReference type="SAM" id="Phobius"/>
    </source>
</evidence>
<dbReference type="AlphaFoldDB" id="A0A4Z0FBL2"/>
<gene>
    <name evidence="15" type="primary">cls</name>
    <name evidence="15" type="ORF">E4680_02610</name>
</gene>
<evidence type="ECO:0000259" key="14">
    <source>
        <dbReference type="PROSITE" id="PS50035"/>
    </source>
</evidence>
<dbReference type="GO" id="GO:0032049">
    <property type="term" value="P:cardiolipin biosynthetic process"/>
    <property type="evidence" value="ECO:0007669"/>
    <property type="project" value="UniProtKB-UniRule"/>
</dbReference>
<organism evidence="15 16">
    <name type="scientific">Candidatus Macondimonas diazotrophica</name>
    <dbReference type="NCBI Taxonomy" id="2305248"/>
    <lineage>
        <taxon>Bacteria</taxon>
        <taxon>Pseudomonadati</taxon>
        <taxon>Pseudomonadota</taxon>
        <taxon>Gammaproteobacteria</taxon>
        <taxon>Chromatiales</taxon>
        <taxon>Ectothiorhodospiraceae</taxon>
        <taxon>Candidatus Macondimonas</taxon>
    </lineage>
</organism>
<accession>A0A4Z0FBL2</accession>
<comment type="caution">
    <text evidence="15">The sequence shown here is derived from an EMBL/GenBank/DDBJ whole genome shotgun (WGS) entry which is preliminary data.</text>
</comment>
<dbReference type="NCBIfam" id="TIGR04265">
    <property type="entry name" value="bac_cardiolipin"/>
    <property type="match status" value="1"/>
</dbReference>
<comment type="subcellular location">
    <subcellularLocation>
        <location evidence="1">Cell membrane</location>
        <topology evidence="1">Multi-pass membrane protein</topology>
    </subcellularLocation>
</comment>
<feature type="domain" description="PLD phosphodiesterase" evidence="14">
    <location>
        <begin position="213"/>
        <end position="240"/>
    </location>
</feature>
<feature type="transmembrane region" description="Helical" evidence="13">
    <location>
        <begin position="6"/>
        <end position="26"/>
    </location>
</feature>
<dbReference type="RefSeq" id="WP_135280810.1">
    <property type="nucleotide sequence ID" value="NZ_SRIO01000002.1"/>
</dbReference>
<dbReference type="InterPro" id="IPR025202">
    <property type="entry name" value="PLD-like_dom"/>
</dbReference>
<keyword evidence="3" id="KW-0444">Lipid biosynthesis</keyword>
<keyword evidence="8" id="KW-0443">Lipid metabolism</keyword>
<evidence type="ECO:0000256" key="2">
    <source>
        <dbReference type="ARBA" id="ARBA00022475"/>
    </source>
</evidence>
<keyword evidence="4" id="KW-0808">Transferase</keyword>
<name>A0A4Z0FBL2_9GAMM</name>
<keyword evidence="5 13" id="KW-0812">Transmembrane</keyword>
<evidence type="ECO:0000256" key="12">
    <source>
        <dbReference type="NCBIfam" id="TIGR04265"/>
    </source>
</evidence>
<keyword evidence="6" id="KW-0677">Repeat</keyword>
<proteinExistence type="predicted"/>
<dbReference type="InterPro" id="IPR027379">
    <property type="entry name" value="CLS_N"/>
</dbReference>
<keyword evidence="11" id="KW-1208">Phospholipid metabolism</keyword>
<dbReference type="PANTHER" id="PTHR21248">
    <property type="entry name" value="CARDIOLIPIN SYNTHASE"/>
    <property type="match status" value="1"/>
</dbReference>
<evidence type="ECO:0000313" key="15">
    <source>
        <dbReference type="EMBL" id="TFZ83883.1"/>
    </source>
</evidence>
<keyword evidence="10" id="KW-0594">Phospholipid biosynthesis</keyword>
<dbReference type="CDD" id="cd09163">
    <property type="entry name" value="PLDc_CLS_unchar2_2"/>
    <property type="match status" value="1"/>
</dbReference>
<dbReference type="InterPro" id="IPR001736">
    <property type="entry name" value="PLipase_D/transphosphatidylase"/>
</dbReference>
<evidence type="ECO:0000256" key="11">
    <source>
        <dbReference type="ARBA" id="ARBA00023264"/>
    </source>
</evidence>
<reference evidence="15 16" key="1">
    <citation type="journal article" date="2019" name="ISME J.">
        <title>Candidatus Macondimonas diazotrophica, a novel gammaproteobacterial genus dominating crude-oil-contaminated coastal sediments.</title>
        <authorList>
            <person name="Karthikeyan S."/>
            <person name="Konstantinidis K."/>
        </authorList>
    </citation>
    <scope>NUCLEOTIDE SEQUENCE [LARGE SCALE GENOMIC DNA]</scope>
    <source>
        <strain evidence="15 16">KTK01</strain>
    </source>
</reference>
<keyword evidence="7 13" id="KW-1133">Transmembrane helix</keyword>
<dbReference type="EC" id="2.7.8.-" evidence="12"/>
<dbReference type="Pfam" id="PF13396">
    <property type="entry name" value="PLDc_N"/>
    <property type="match status" value="1"/>
</dbReference>
<dbReference type="OrthoDB" id="9762009at2"/>
<keyword evidence="16" id="KW-1185">Reference proteome</keyword>
<protein>
    <recommendedName>
        <fullName evidence="12">Cardiolipin synthase</fullName>
        <ecNumber evidence="12">2.7.8.-</ecNumber>
    </recommendedName>
</protein>
<feature type="transmembrane region" description="Helical" evidence="13">
    <location>
        <begin position="33"/>
        <end position="54"/>
    </location>
</feature>
<evidence type="ECO:0000313" key="16">
    <source>
        <dbReference type="Proteomes" id="UP000297890"/>
    </source>
</evidence>
<evidence type="ECO:0000256" key="9">
    <source>
        <dbReference type="ARBA" id="ARBA00023136"/>
    </source>
</evidence>
<dbReference type="SUPFAM" id="SSF56024">
    <property type="entry name" value="Phospholipase D/nuclease"/>
    <property type="match status" value="2"/>
</dbReference>
<dbReference type="CDD" id="cd09157">
    <property type="entry name" value="PLDc_CLS_unchar2_1"/>
    <property type="match status" value="1"/>
</dbReference>
<evidence type="ECO:0000256" key="10">
    <source>
        <dbReference type="ARBA" id="ARBA00023209"/>
    </source>
</evidence>
<dbReference type="GO" id="GO:0008808">
    <property type="term" value="F:cardiolipin synthase activity"/>
    <property type="evidence" value="ECO:0007669"/>
    <property type="project" value="UniProtKB-UniRule"/>
</dbReference>
<dbReference type="Gene3D" id="3.30.870.10">
    <property type="entry name" value="Endonuclease Chain A"/>
    <property type="match status" value="2"/>
</dbReference>
<dbReference type="EMBL" id="SRIO01000002">
    <property type="protein sequence ID" value="TFZ83883.1"/>
    <property type="molecule type" value="Genomic_DNA"/>
</dbReference>
<sequence length="475" mass="52869">MELWYGLPALFVTLLALALTCHVALVKRDARAATMWIVVIWFTPILGALFYLLFGVNRVRRHASSLKRPIRPPSQGALRVGESELRGAVGTHNAHLTELAELVTRVTRLPLLAGNQLHTLVDGDEAFPAMLHAIEQARTSITLSTYIFGNDRVGQAFRDALVRARVRGVQVRILVDAAGERYSWPPMVPVLQAAGLTVARFLPGKRVAWLVGLNLRNHRKLLICDGRVGFTGGMNLRIHHCRDSGRRFTQDLHFRVEGPVVRQLQDIFAQDWAFAAGERLAGEDWFPALHPVGSMISRAVSDGPDEDLDQLSWVLMGALSTAKHQVQVLTPYFLPDRSLINALNLAALRGVQVDILLPAHNNLPFVHWAMMGQLWQVLGHGCRVWFSTGAFDHSKLMVVDESWVFMGSANWDPRSLRLNFESNLECYDQTLASQLAALVTTRIGAARACTLADVDSRKLPIKLRDGFARLLSPFL</sequence>
<evidence type="ECO:0000256" key="5">
    <source>
        <dbReference type="ARBA" id="ARBA00022692"/>
    </source>
</evidence>
<keyword evidence="9 13" id="KW-0472">Membrane</keyword>
<evidence type="ECO:0000256" key="4">
    <source>
        <dbReference type="ARBA" id="ARBA00022679"/>
    </source>
</evidence>
<dbReference type="Proteomes" id="UP000297890">
    <property type="component" value="Unassembled WGS sequence"/>
</dbReference>
<dbReference type="Pfam" id="PF13091">
    <property type="entry name" value="PLDc_2"/>
    <property type="match status" value="2"/>
</dbReference>